<evidence type="ECO:0000313" key="5">
    <source>
        <dbReference type="Proteomes" id="UP000034301"/>
    </source>
</evidence>
<dbReference type="Proteomes" id="UP000034301">
    <property type="component" value="Unassembled WGS sequence"/>
</dbReference>
<accession>A0A0G0T7G6</accession>
<dbReference type="InterPro" id="IPR011611">
    <property type="entry name" value="PfkB_dom"/>
</dbReference>
<organism evidence="4 5">
    <name type="scientific">Candidatus Nomurabacteria bacterium GW2011_GWF2_40_12</name>
    <dbReference type="NCBI Taxonomy" id="1618776"/>
    <lineage>
        <taxon>Bacteria</taxon>
        <taxon>Candidatus Nomuraibacteriota</taxon>
    </lineage>
</organism>
<dbReference type="PANTHER" id="PTHR10584:SF166">
    <property type="entry name" value="RIBOKINASE"/>
    <property type="match status" value="1"/>
</dbReference>
<gene>
    <name evidence="4" type="ORF">UT78_C0009G0015</name>
</gene>
<evidence type="ECO:0000313" key="4">
    <source>
        <dbReference type="EMBL" id="KKR43040.1"/>
    </source>
</evidence>
<dbReference type="EMBL" id="LBYC01000009">
    <property type="protein sequence ID" value="KKR43040.1"/>
    <property type="molecule type" value="Genomic_DNA"/>
</dbReference>
<comment type="caution">
    <text evidence="4">The sequence shown here is derived from an EMBL/GenBank/DDBJ whole genome shotgun (WGS) entry which is preliminary data.</text>
</comment>
<name>A0A0G0T7G6_9BACT</name>
<feature type="domain" description="Carbohydrate kinase PfkB" evidence="3">
    <location>
        <begin position="61"/>
        <end position="314"/>
    </location>
</feature>
<dbReference type="Pfam" id="PF00294">
    <property type="entry name" value="PfkB"/>
    <property type="match status" value="1"/>
</dbReference>
<dbReference type="PANTHER" id="PTHR10584">
    <property type="entry name" value="SUGAR KINASE"/>
    <property type="match status" value="1"/>
</dbReference>
<dbReference type="Gene3D" id="3.40.1190.20">
    <property type="match status" value="1"/>
</dbReference>
<dbReference type="SUPFAM" id="SSF53613">
    <property type="entry name" value="Ribokinase-like"/>
    <property type="match status" value="1"/>
</dbReference>
<keyword evidence="2 4" id="KW-0418">Kinase</keyword>
<keyword evidence="1" id="KW-0808">Transferase</keyword>
<dbReference type="InterPro" id="IPR029056">
    <property type="entry name" value="Ribokinase-like"/>
</dbReference>
<evidence type="ECO:0000259" key="3">
    <source>
        <dbReference type="Pfam" id="PF00294"/>
    </source>
</evidence>
<evidence type="ECO:0000256" key="2">
    <source>
        <dbReference type="ARBA" id="ARBA00022777"/>
    </source>
</evidence>
<dbReference type="AlphaFoldDB" id="A0A0G0T7G6"/>
<reference evidence="4 5" key="1">
    <citation type="journal article" date="2015" name="Nature">
        <title>rRNA introns, odd ribosomes, and small enigmatic genomes across a large radiation of phyla.</title>
        <authorList>
            <person name="Brown C.T."/>
            <person name="Hug L.A."/>
            <person name="Thomas B.C."/>
            <person name="Sharon I."/>
            <person name="Castelle C.J."/>
            <person name="Singh A."/>
            <person name="Wilkins M.J."/>
            <person name="Williams K.H."/>
            <person name="Banfield J.F."/>
        </authorList>
    </citation>
    <scope>NUCLEOTIDE SEQUENCE [LARGE SCALE GENOMIC DNA]</scope>
</reference>
<proteinExistence type="predicted"/>
<protein>
    <submittedName>
        <fullName evidence="4">Sugar kinase, ribokinase family</fullName>
    </submittedName>
</protein>
<dbReference type="GO" id="GO:0016301">
    <property type="term" value="F:kinase activity"/>
    <property type="evidence" value="ECO:0007669"/>
    <property type="project" value="UniProtKB-KW"/>
</dbReference>
<evidence type="ECO:0000256" key="1">
    <source>
        <dbReference type="ARBA" id="ARBA00022679"/>
    </source>
</evidence>
<sequence length="337" mass="37200">MSENKKEGENKINFLSIGDIVTDAFIKLKQAQVHGAPDSTDYEICVPFADKVPYEEVIVVPAVGNAANAAVSASLLGLKSALLSNIGDDKEGEDCLNALKKAGINTDLIKINPSMKTNYHYILWYGADRTILIKHEPYSYSLPEISNPDWIYFSSVSESAFPFHYAVADYLDNHPETKLAFQPGKNEIKLGKEKLQRLYKHSKIFFCNVEEAKKILGLDSLEIKEILTKIHDLGPEIVVVTDGPKGAYAYDGNEYLFMPPYPDSKPPYDRTGAGDAFSSTVVSAIILGKTLPEALAWAGINSMSVVQEVGAQKGLLSREKIEEYLSKAPENYKAKQI</sequence>